<dbReference type="AlphaFoldDB" id="A0A8S3ZR93"/>
<evidence type="ECO:0000313" key="4">
    <source>
        <dbReference type="Proteomes" id="UP000678393"/>
    </source>
</evidence>
<accession>A0A8S3ZR93</accession>
<dbReference type="SUPFAM" id="SSF52058">
    <property type="entry name" value="L domain-like"/>
    <property type="match status" value="1"/>
</dbReference>
<feature type="non-terminal residue" evidence="3">
    <location>
        <position position="1"/>
    </location>
</feature>
<dbReference type="SMART" id="SM00369">
    <property type="entry name" value="LRR_TYP"/>
    <property type="match status" value="1"/>
</dbReference>
<evidence type="ECO:0000256" key="2">
    <source>
        <dbReference type="ARBA" id="ARBA00022737"/>
    </source>
</evidence>
<keyword evidence="2" id="KW-0677">Repeat</keyword>
<dbReference type="InterPro" id="IPR003591">
    <property type="entry name" value="Leu-rich_rpt_typical-subtyp"/>
</dbReference>
<comment type="caution">
    <text evidence="3">The sequence shown here is derived from an EMBL/GenBank/DDBJ whole genome shotgun (WGS) entry which is preliminary data.</text>
</comment>
<proteinExistence type="predicted"/>
<dbReference type="PROSITE" id="PS51450">
    <property type="entry name" value="LRR"/>
    <property type="match status" value="1"/>
</dbReference>
<feature type="non-terminal residue" evidence="3">
    <location>
        <position position="71"/>
    </location>
</feature>
<dbReference type="InterPro" id="IPR001611">
    <property type="entry name" value="Leu-rich_rpt"/>
</dbReference>
<dbReference type="Gene3D" id="3.80.10.10">
    <property type="entry name" value="Ribonuclease Inhibitor"/>
    <property type="match status" value="1"/>
</dbReference>
<gene>
    <name evidence="3" type="ORF">CUNI_LOCUS15454</name>
</gene>
<evidence type="ECO:0000313" key="3">
    <source>
        <dbReference type="EMBL" id="CAG5129896.1"/>
    </source>
</evidence>
<keyword evidence="1" id="KW-0433">Leucine-rich repeat</keyword>
<name>A0A8S3ZR93_9EUPU</name>
<organism evidence="3 4">
    <name type="scientific">Candidula unifasciata</name>
    <dbReference type="NCBI Taxonomy" id="100452"/>
    <lineage>
        <taxon>Eukaryota</taxon>
        <taxon>Metazoa</taxon>
        <taxon>Spiralia</taxon>
        <taxon>Lophotrochozoa</taxon>
        <taxon>Mollusca</taxon>
        <taxon>Gastropoda</taxon>
        <taxon>Heterobranchia</taxon>
        <taxon>Euthyneura</taxon>
        <taxon>Panpulmonata</taxon>
        <taxon>Eupulmonata</taxon>
        <taxon>Stylommatophora</taxon>
        <taxon>Helicina</taxon>
        <taxon>Helicoidea</taxon>
        <taxon>Geomitridae</taxon>
        <taxon>Candidula</taxon>
    </lineage>
</organism>
<reference evidence="3" key="1">
    <citation type="submission" date="2021-04" db="EMBL/GenBank/DDBJ databases">
        <authorList>
            <consortium name="Molecular Ecology Group"/>
        </authorList>
    </citation>
    <scope>NUCLEOTIDE SEQUENCE</scope>
</reference>
<protein>
    <recommendedName>
        <fullName evidence="5">Toll-like receptor 2</fullName>
    </recommendedName>
</protein>
<dbReference type="InterPro" id="IPR032675">
    <property type="entry name" value="LRR_dom_sf"/>
</dbReference>
<sequence length="71" mass="8205">RNDLTELRTLDLSFNNISSMPVGLLERTPHVQELYLIGLSLTRLMIPDKIRLKDLLMLDARMNHLDVVGFQ</sequence>
<evidence type="ECO:0008006" key="5">
    <source>
        <dbReference type="Google" id="ProtNLM"/>
    </source>
</evidence>
<keyword evidence="4" id="KW-1185">Reference proteome</keyword>
<dbReference type="EMBL" id="CAJHNH020003745">
    <property type="protein sequence ID" value="CAG5129896.1"/>
    <property type="molecule type" value="Genomic_DNA"/>
</dbReference>
<evidence type="ECO:0000256" key="1">
    <source>
        <dbReference type="ARBA" id="ARBA00022614"/>
    </source>
</evidence>
<dbReference type="Proteomes" id="UP000678393">
    <property type="component" value="Unassembled WGS sequence"/>
</dbReference>
<dbReference type="OrthoDB" id="676979at2759"/>